<dbReference type="Proteomes" id="UP000199377">
    <property type="component" value="Unassembled WGS sequence"/>
</dbReference>
<dbReference type="InterPro" id="IPR027417">
    <property type="entry name" value="P-loop_NTPase"/>
</dbReference>
<sequence>MTRAAEIRPADATYRGDVTCPERWSTWVPRRGDVLVCTPPKCGTTWTQTIVAMLLAGKAELTDRIGAISPWVDSALGDPEAVRAQLAAQTGRRVVKTHTPADGFPVWEGVTVIAVYRHPLDVFVSLRSHVANRATAGAFHRLRRPLDEALAGYLEDPAELDAFDEDTLDTVTRHYRETALSGRLPDLLAMHYADMVADHRGAVVRLAKAIGVEAAPALVDAIVAATAFEAMRAQADRYVPEPGTGFWFDDAGFFAKGGAGRWRETVPQAALPRYAERMAELVPDPEARRWLEEGGPRG</sequence>
<keyword evidence="5" id="KW-1185">Reference proteome</keyword>
<keyword evidence="2 4" id="KW-0808">Transferase</keyword>
<dbReference type="AlphaFoldDB" id="A0A1I3LUN2"/>
<dbReference type="Pfam" id="PF00685">
    <property type="entry name" value="Sulfotransfer_1"/>
    <property type="match status" value="1"/>
</dbReference>
<dbReference type="EMBL" id="FOQH01000010">
    <property type="protein sequence ID" value="SFI88250.1"/>
    <property type="molecule type" value="Genomic_DNA"/>
</dbReference>
<dbReference type="GO" id="GO:0008146">
    <property type="term" value="F:sulfotransferase activity"/>
    <property type="evidence" value="ECO:0007669"/>
    <property type="project" value="InterPro"/>
</dbReference>
<evidence type="ECO:0000313" key="4">
    <source>
        <dbReference type="EMBL" id="SFI88250.1"/>
    </source>
</evidence>
<feature type="domain" description="Sulfotransferase" evidence="3">
    <location>
        <begin position="32"/>
        <end position="277"/>
    </location>
</feature>
<evidence type="ECO:0000259" key="3">
    <source>
        <dbReference type="Pfam" id="PF00685"/>
    </source>
</evidence>
<name>A0A1I3LUN2_9RHOB</name>
<dbReference type="InterPro" id="IPR000863">
    <property type="entry name" value="Sulfotransferase_dom"/>
</dbReference>
<protein>
    <submittedName>
        <fullName evidence="4">Sulfotransferase domain-containing protein</fullName>
    </submittedName>
</protein>
<evidence type="ECO:0000256" key="1">
    <source>
        <dbReference type="ARBA" id="ARBA00005771"/>
    </source>
</evidence>
<dbReference type="SUPFAM" id="SSF52540">
    <property type="entry name" value="P-loop containing nucleoside triphosphate hydrolases"/>
    <property type="match status" value="1"/>
</dbReference>
<proteinExistence type="inferred from homology"/>
<dbReference type="RefSeq" id="WP_177236356.1">
    <property type="nucleotide sequence ID" value="NZ_FOQH01000010.1"/>
</dbReference>
<dbReference type="PANTHER" id="PTHR11783">
    <property type="entry name" value="SULFOTRANSFERASE SULT"/>
    <property type="match status" value="1"/>
</dbReference>
<dbReference type="Gene3D" id="3.40.50.300">
    <property type="entry name" value="P-loop containing nucleotide triphosphate hydrolases"/>
    <property type="match status" value="1"/>
</dbReference>
<comment type="similarity">
    <text evidence="1">Belongs to the sulfotransferase 1 family.</text>
</comment>
<organism evidence="4 5">
    <name type="scientific">Albimonas pacifica</name>
    <dbReference type="NCBI Taxonomy" id="1114924"/>
    <lineage>
        <taxon>Bacteria</taxon>
        <taxon>Pseudomonadati</taxon>
        <taxon>Pseudomonadota</taxon>
        <taxon>Alphaproteobacteria</taxon>
        <taxon>Rhodobacterales</taxon>
        <taxon>Paracoccaceae</taxon>
        <taxon>Albimonas</taxon>
    </lineage>
</organism>
<reference evidence="4 5" key="1">
    <citation type="submission" date="2016-10" db="EMBL/GenBank/DDBJ databases">
        <authorList>
            <person name="de Groot N.N."/>
        </authorList>
    </citation>
    <scope>NUCLEOTIDE SEQUENCE [LARGE SCALE GENOMIC DNA]</scope>
    <source>
        <strain evidence="4 5">CGMCC 1.11030</strain>
    </source>
</reference>
<accession>A0A1I3LUN2</accession>
<evidence type="ECO:0000256" key="2">
    <source>
        <dbReference type="ARBA" id="ARBA00022679"/>
    </source>
</evidence>
<evidence type="ECO:0000313" key="5">
    <source>
        <dbReference type="Proteomes" id="UP000199377"/>
    </source>
</evidence>
<gene>
    <name evidence="4" type="ORF">SAMN05216258_110179</name>
</gene>
<dbReference type="STRING" id="1114924.SAMN05216258_110179"/>